<accession>D5ZQD7</accession>
<reference evidence="3" key="1">
    <citation type="submission" date="2008-12" db="EMBL/GenBank/DDBJ databases">
        <title>Annotation of Streptomyces ghanaensis ATCC 14672.</title>
        <authorList>
            <consortium name="The Broad Institute Genome Sequencing Platform"/>
            <consortium name="Broad Institute Microbial Sequencing Center"/>
            <person name="Fischbach M."/>
            <person name="Ward D."/>
            <person name="Young S."/>
            <person name="Kodira C.D."/>
            <person name="Zeng Q."/>
            <person name="Koehrsen M."/>
            <person name="Godfrey P."/>
            <person name="Alvarado L."/>
            <person name="Berlin A.M."/>
            <person name="Borenstein D."/>
            <person name="Chen Z."/>
            <person name="Engels R."/>
            <person name="Freedman E."/>
            <person name="Gellesch M."/>
            <person name="Goldberg J."/>
            <person name="Griggs A."/>
            <person name="Gujja S."/>
            <person name="Heiman D.I."/>
            <person name="Hepburn T.A."/>
            <person name="Howarth C."/>
            <person name="Jen D."/>
            <person name="Larson L."/>
            <person name="Lewis B."/>
            <person name="Mehta T."/>
            <person name="Park D."/>
            <person name="Pearson M."/>
            <person name="Roberts A."/>
            <person name="Saif S."/>
            <person name="Shea T.D."/>
            <person name="Shenoy N."/>
            <person name="Sisk P."/>
            <person name="Stolte C."/>
            <person name="Sykes S.N."/>
            <person name="Walk T."/>
            <person name="White J."/>
            <person name="Yandava C."/>
            <person name="Straight P."/>
            <person name="Clardy J."/>
            <person name="Hung D."/>
            <person name="Kolter R."/>
            <person name="Mekalanos J."/>
            <person name="Walker S."/>
            <person name="Walsh C.T."/>
            <person name="Wieland B.L.C."/>
            <person name="Ilzarbe M."/>
            <person name="Galagan J."/>
            <person name="Nusbaum C."/>
            <person name="Birren B."/>
        </authorList>
    </citation>
    <scope>NUCLEOTIDE SEQUENCE [LARGE SCALE GENOMIC DNA]</scope>
    <source>
        <strain evidence="3">ATCC 14672 / DSM 40746 / JCM 4963 / KCTC 9882 / NRRL B-12104 / FH 1290</strain>
    </source>
</reference>
<evidence type="ECO:0000256" key="1">
    <source>
        <dbReference type="SAM" id="MobiDB-lite"/>
    </source>
</evidence>
<sequence length="40" mass="4721">MYVLTLREPADPDQTTDHEPPTTVTKRTQNPWLVSWWGRP</sequence>
<evidence type="ECO:0000313" key="3">
    <source>
        <dbReference type="Proteomes" id="UP000003824"/>
    </source>
</evidence>
<gene>
    <name evidence="2" type="ORF">SSFG_07614</name>
</gene>
<name>D5ZQD7_STRV1</name>
<dbReference type="AlphaFoldDB" id="D5ZQD7"/>
<proteinExistence type="predicted"/>
<organism evidence="2 3">
    <name type="scientific">Streptomyces viridosporus (strain ATCC 14672 / DSM 40746 / JCM 4963 / KCTC 9882 / NRRL B-12104 / FH 1290)</name>
    <name type="common">Streptomyces ghanaensis</name>
    <dbReference type="NCBI Taxonomy" id="566461"/>
    <lineage>
        <taxon>Bacteria</taxon>
        <taxon>Bacillati</taxon>
        <taxon>Actinomycetota</taxon>
        <taxon>Actinomycetes</taxon>
        <taxon>Kitasatosporales</taxon>
        <taxon>Streptomycetaceae</taxon>
        <taxon>Streptomyces</taxon>
    </lineage>
</organism>
<protein>
    <submittedName>
        <fullName evidence="2">Predicted protein</fullName>
    </submittedName>
</protein>
<dbReference type="Proteomes" id="UP000003824">
    <property type="component" value="Unassembled WGS sequence"/>
</dbReference>
<evidence type="ECO:0000313" key="2">
    <source>
        <dbReference type="EMBL" id="EFE72379.2"/>
    </source>
</evidence>
<feature type="region of interest" description="Disordered" evidence="1">
    <location>
        <begin position="1"/>
        <end position="30"/>
    </location>
</feature>
<dbReference type="EMBL" id="DS999641">
    <property type="protein sequence ID" value="EFE72379.2"/>
    <property type="molecule type" value="Genomic_DNA"/>
</dbReference>